<keyword evidence="2" id="KW-0472">Membrane</keyword>
<evidence type="ECO:0000256" key="2">
    <source>
        <dbReference type="SAM" id="Phobius"/>
    </source>
</evidence>
<dbReference type="EMBL" id="ML978958">
    <property type="protein sequence ID" value="KAF1932783.1"/>
    <property type="molecule type" value="Genomic_DNA"/>
</dbReference>
<evidence type="ECO:0000256" key="1">
    <source>
        <dbReference type="SAM" id="MobiDB-lite"/>
    </source>
</evidence>
<name>A0A6A5RYU3_9PLEO</name>
<dbReference type="RefSeq" id="XP_033453031.1">
    <property type="nucleotide sequence ID" value="XM_033591053.1"/>
</dbReference>
<reference evidence="3" key="1">
    <citation type="journal article" date="2020" name="Stud. Mycol.">
        <title>101 Dothideomycetes genomes: a test case for predicting lifestyles and emergence of pathogens.</title>
        <authorList>
            <person name="Haridas S."/>
            <person name="Albert R."/>
            <person name="Binder M."/>
            <person name="Bloem J."/>
            <person name="Labutti K."/>
            <person name="Salamov A."/>
            <person name="Andreopoulos B."/>
            <person name="Baker S."/>
            <person name="Barry K."/>
            <person name="Bills G."/>
            <person name="Bluhm B."/>
            <person name="Cannon C."/>
            <person name="Castanera R."/>
            <person name="Culley D."/>
            <person name="Daum C."/>
            <person name="Ezra D."/>
            <person name="Gonzalez J."/>
            <person name="Henrissat B."/>
            <person name="Kuo A."/>
            <person name="Liang C."/>
            <person name="Lipzen A."/>
            <person name="Lutzoni F."/>
            <person name="Magnuson J."/>
            <person name="Mondo S."/>
            <person name="Nolan M."/>
            <person name="Ohm R."/>
            <person name="Pangilinan J."/>
            <person name="Park H.-J."/>
            <person name="Ramirez L."/>
            <person name="Alfaro M."/>
            <person name="Sun H."/>
            <person name="Tritt A."/>
            <person name="Yoshinaga Y."/>
            <person name="Zwiers L.-H."/>
            <person name="Turgeon B."/>
            <person name="Goodwin S."/>
            <person name="Spatafora J."/>
            <person name="Crous P."/>
            <person name="Grigoriev I."/>
        </authorList>
    </citation>
    <scope>NUCLEOTIDE SEQUENCE</scope>
    <source>
        <strain evidence="3">CBS 183.55</strain>
    </source>
</reference>
<evidence type="ECO:0000313" key="4">
    <source>
        <dbReference type="Proteomes" id="UP000800082"/>
    </source>
</evidence>
<accession>A0A6A5RYU3</accession>
<keyword evidence="2" id="KW-1133">Transmembrane helix</keyword>
<feature type="compositionally biased region" description="Low complexity" evidence="1">
    <location>
        <begin position="129"/>
        <end position="139"/>
    </location>
</feature>
<dbReference type="OrthoDB" id="3795589at2759"/>
<dbReference type="AlphaFoldDB" id="A0A6A5RYU3"/>
<dbReference type="GeneID" id="54348721"/>
<feature type="transmembrane region" description="Helical" evidence="2">
    <location>
        <begin position="6"/>
        <end position="26"/>
    </location>
</feature>
<gene>
    <name evidence="3" type="ORF">M421DRAFT_416399</name>
</gene>
<evidence type="ECO:0000313" key="3">
    <source>
        <dbReference type="EMBL" id="KAF1932783.1"/>
    </source>
</evidence>
<organism evidence="3 4">
    <name type="scientific">Didymella exigua CBS 183.55</name>
    <dbReference type="NCBI Taxonomy" id="1150837"/>
    <lineage>
        <taxon>Eukaryota</taxon>
        <taxon>Fungi</taxon>
        <taxon>Dikarya</taxon>
        <taxon>Ascomycota</taxon>
        <taxon>Pezizomycotina</taxon>
        <taxon>Dothideomycetes</taxon>
        <taxon>Pleosporomycetidae</taxon>
        <taxon>Pleosporales</taxon>
        <taxon>Pleosporineae</taxon>
        <taxon>Didymellaceae</taxon>
        <taxon>Didymella</taxon>
    </lineage>
</organism>
<keyword evidence="4" id="KW-1185">Reference proteome</keyword>
<feature type="compositionally biased region" description="Basic and acidic residues" evidence="1">
    <location>
        <begin position="141"/>
        <end position="153"/>
    </location>
</feature>
<sequence length="153" mass="16438">MNFAAWIFLPILGPAGAFIHAIICLCRTDKHRMYSKPARRRLRYDNHLSANTQAHIEMKAVEPEPEPAPVIRAIAEPPPAPVESAPTEPIAKNPSATSSSTSVSSSDVEEETAPAPAPLQRTATVPLQRTATAPPARAATAKKEDDPFKDPNA</sequence>
<feature type="region of interest" description="Disordered" evidence="1">
    <location>
        <begin position="56"/>
        <end position="153"/>
    </location>
</feature>
<feature type="compositionally biased region" description="Low complexity" evidence="1">
    <location>
        <begin position="82"/>
        <end position="106"/>
    </location>
</feature>
<proteinExistence type="predicted"/>
<keyword evidence="2" id="KW-0812">Transmembrane</keyword>
<dbReference type="Proteomes" id="UP000800082">
    <property type="component" value="Unassembled WGS sequence"/>
</dbReference>
<protein>
    <submittedName>
        <fullName evidence="3">Uncharacterized protein</fullName>
    </submittedName>
</protein>